<feature type="transmembrane region" description="Helical" evidence="5">
    <location>
        <begin position="151"/>
        <end position="174"/>
    </location>
</feature>
<dbReference type="PANTHER" id="PTHR23501">
    <property type="entry name" value="MAJOR FACILITATOR SUPERFAMILY"/>
    <property type="match status" value="1"/>
</dbReference>
<dbReference type="InterPro" id="IPR020846">
    <property type="entry name" value="MFS_dom"/>
</dbReference>
<dbReference type="GO" id="GO:0005886">
    <property type="term" value="C:plasma membrane"/>
    <property type="evidence" value="ECO:0007669"/>
    <property type="project" value="TreeGrafter"/>
</dbReference>
<feature type="transmembrane region" description="Helical" evidence="5">
    <location>
        <begin position="465"/>
        <end position="484"/>
    </location>
</feature>
<comment type="subcellular location">
    <subcellularLocation>
        <location evidence="1">Membrane</location>
        <topology evidence="1">Multi-pass membrane protein</topology>
    </subcellularLocation>
</comment>
<dbReference type="InterPro" id="IPR011701">
    <property type="entry name" value="MFS"/>
</dbReference>
<dbReference type="OrthoDB" id="440553at2759"/>
<dbReference type="Proteomes" id="UP000631181">
    <property type="component" value="Unassembled WGS sequence"/>
</dbReference>
<dbReference type="Gene3D" id="1.20.1250.20">
    <property type="entry name" value="MFS general substrate transporter like domains"/>
    <property type="match status" value="1"/>
</dbReference>
<dbReference type="Gene3D" id="1.20.1720.10">
    <property type="entry name" value="Multidrug resistance protein D"/>
    <property type="match status" value="1"/>
</dbReference>
<dbReference type="Pfam" id="PF07690">
    <property type="entry name" value="MFS_1"/>
    <property type="match status" value="1"/>
</dbReference>
<feature type="transmembrane region" description="Helical" evidence="5">
    <location>
        <begin position="330"/>
        <end position="351"/>
    </location>
</feature>
<evidence type="ECO:0000256" key="2">
    <source>
        <dbReference type="ARBA" id="ARBA00022692"/>
    </source>
</evidence>
<evidence type="ECO:0000256" key="5">
    <source>
        <dbReference type="SAM" id="Phobius"/>
    </source>
</evidence>
<dbReference type="PROSITE" id="PS50850">
    <property type="entry name" value="MFS"/>
    <property type="match status" value="1"/>
</dbReference>
<feature type="transmembrane region" description="Helical" evidence="5">
    <location>
        <begin position="429"/>
        <end position="453"/>
    </location>
</feature>
<dbReference type="AlphaFoldDB" id="A0A8J8WFH0"/>
<feature type="transmembrane region" description="Helical" evidence="5">
    <location>
        <begin position="371"/>
        <end position="389"/>
    </location>
</feature>
<feature type="transmembrane region" description="Helical" evidence="5">
    <location>
        <begin position="96"/>
        <end position="113"/>
    </location>
</feature>
<gene>
    <name evidence="7" type="ORF">PECM_001366</name>
</gene>
<feature type="domain" description="Major facilitator superfamily (MFS) profile" evidence="6">
    <location>
        <begin position="59"/>
        <end position="556"/>
    </location>
</feature>
<evidence type="ECO:0000256" key="4">
    <source>
        <dbReference type="ARBA" id="ARBA00023136"/>
    </source>
</evidence>
<feature type="transmembrane region" description="Helical" evidence="5">
    <location>
        <begin position="288"/>
        <end position="310"/>
    </location>
</feature>
<keyword evidence="3 5" id="KW-1133">Transmembrane helix</keyword>
<organism evidence="7 8">
    <name type="scientific">Penicillium ucsense</name>
    <dbReference type="NCBI Taxonomy" id="2839758"/>
    <lineage>
        <taxon>Eukaryota</taxon>
        <taxon>Fungi</taxon>
        <taxon>Dikarya</taxon>
        <taxon>Ascomycota</taxon>
        <taxon>Pezizomycotina</taxon>
        <taxon>Eurotiomycetes</taxon>
        <taxon>Eurotiomycetidae</taxon>
        <taxon>Eurotiales</taxon>
        <taxon>Aspergillaceae</taxon>
        <taxon>Penicillium</taxon>
    </lineage>
</organism>
<dbReference type="SUPFAM" id="SSF103473">
    <property type="entry name" value="MFS general substrate transporter"/>
    <property type="match status" value="1"/>
</dbReference>
<accession>A0A8J8WFH0</accession>
<comment type="caution">
    <text evidence="7">The sequence shown here is derived from an EMBL/GenBank/DDBJ whole genome shotgun (WGS) entry which is preliminary data.</text>
</comment>
<dbReference type="PANTHER" id="PTHR23501:SF43">
    <property type="entry name" value="MULTIDRUG TRANSPORTER, PUTATIVE (AFU_ORTHOLOGUE AFUA_6G03040)-RELATED"/>
    <property type="match status" value="1"/>
</dbReference>
<feature type="transmembrane region" description="Helical" evidence="5">
    <location>
        <begin position="396"/>
        <end position="417"/>
    </location>
</feature>
<protein>
    <submittedName>
        <fullName evidence="7">MFS-type transporter</fullName>
    </submittedName>
</protein>
<proteinExistence type="predicted"/>
<keyword evidence="4 5" id="KW-0472">Membrane</keyword>
<feature type="transmembrane region" description="Helical" evidence="5">
    <location>
        <begin position="212"/>
        <end position="232"/>
    </location>
</feature>
<feature type="transmembrane region" description="Helical" evidence="5">
    <location>
        <begin position="253"/>
        <end position="276"/>
    </location>
</feature>
<dbReference type="GO" id="GO:0022857">
    <property type="term" value="F:transmembrane transporter activity"/>
    <property type="evidence" value="ECO:0007669"/>
    <property type="project" value="InterPro"/>
</dbReference>
<dbReference type="PRINTS" id="PR01036">
    <property type="entry name" value="TCRTETB"/>
</dbReference>
<keyword evidence="8" id="KW-1185">Reference proteome</keyword>
<feature type="transmembrane region" description="Helical" evidence="5">
    <location>
        <begin position="56"/>
        <end position="76"/>
    </location>
</feature>
<evidence type="ECO:0000313" key="7">
    <source>
        <dbReference type="EMBL" id="KAF7713259.1"/>
    </source>
</evidence>
<evidence type="ECO:0000256" key="1">
    <source>
        <dbReference type="ARBA" id="ARBA00004141"/>
    </source>
</evidence>
<sequence>MAGHIKFADPVGEKKEVRLCRRDTRDTRDSSTIEKGSIHRPQSPGNDIVYLEGWKLVLTAIGLLIGFFLSNLDVTIVSSSLTNITDSLEGFEKRSWIITGYLATYTGFMAIWTKASDIIGRKHTTIAALVILLVFSIACGCAQTVDQLIVFRALQGIGGAGAYALAILCIYEIAPRKKLPFYSALMSCCLALACLIGPIIGGVLAEDSAWRWVFFINAPLCAIAIIIVLVAMPKNFGLDQHKPSFRTRASYRSFANLDLVGSLLIITGSFLIVTVFNETNLAFSWSSGGSIALLVLTGISWIAFFAWEIYISDIPGKDPIFPKRWFQDRAWMGILFTSFVTGAPFNVVLVYVPQQAQILLNKSPLDSGVYLIGYSAVAAAAAALINFISAKGRIPFIYSLLVGCVVHTVGIGLLSTIASTEGFHATDIVYGVIAGIGIGVIIGVLMLCTPYIVEDRDLAIATGTVVQFRFLGGAIGLAIASNILNGHLSSHLQGVFSPHELHIILENVGLINGLGTALQQEVKDVIAASYTTQLRVMIGFAAAQLPAVLLLLQRGKRQLAVKRGSSD</sequence>
<feature type="transmembrane region" description="Helical" evidence="5">
    <location>
        <begin position="125"/>
        <end position="145"/>
    </location>
</feature>
<name>A0A8J8WFH0_9EURO</name>
<keyword evidence="2 5" id="KW-0812">Transmembrane</keyword>
<evidence type="ECO:0000313" key="8">
    <source>
        <dbReference type="Proteomes" id="UP000631181"/>
    </source>
</evidence>
<dbReference type="InterPro" id="IPR036259">
    <property type="entry name" value="MFS_trans_sf"/>
</dbReference>
<dbReference type="EMBL" id="WIWV01000127">
    <property type="protein sequence ID" value="KAF7713259.1"/>
    <property type="molecule type" value="Genomic_DNA"/>
</dbReference>
<evidence type="ECO:0000256" key="3">
    <source>
        <dbReference type="ARBA" id="ARBA00022989"/>
    </source>
</evidence>
<feature type="transmembrane region" description="Helical" evidence="5">
    <location>
        <begin position="181"/>
        <end position="200"/>
    </location>
</feature>
<evidence type="ECO:0000259" key="6">
    <source>
        <dbReference type="PROSITE" id="PS50850"/>
    </source>
</evidence>
<feature type="transmembrane region" description="Helical" evidence="5">
    <location>
        <begin position="534"/>
        <end position="552"/>
    </location>
</feature>
<reference evidence="7" key="1">
    <citation type="journal article" date="2020" name="Front. Microbiol.">
        <title>Gene regulatory networks of Penicillium echinulatum 2HH and Penicillium oxalicum 114-2 inferred by a computational biology approach.</title>
        <authorList>
            <person name="Lenz A.R."/>
            <person name="Galan-Vasquez E."/>
            <person name="Balbinot E."/>
            <person name="De Abreu F.P."/>
            <person name="De Oliveira N.S."/>
            <person name="Da Rosa L.O."/>
            <person name="De Avila E Silva S."/>
            <person name="Camassola M."/>
            <person name="Dillon A.J.P."/>
            <person name="Perez-Rueda E."/>
        </authorList>
    </citation>
    <scope>NUCLEOTIDE SEQUENCE</scope>
    <source>
        <strain evidence="7">S1M29</strain>
    </source>
</reference>